<reference evidence="8" key="1">
    <citation type="submission" date="2018-06" db="EMBL/GenBank/DDBJ databases">
        <authorList>
            <person name="Zhirakovskaya E."/>
        </authorList>
    </citation>
    <scope>NUCLEOTIDE SEQUENCE</scope>
</reference>
<dbReference type="Gene3D" id="1.10.8.640">
    <property type="entry name" value="Cytochrome C biogenesis protein"/>
    <property type="match status" value="1"/>
</dbReference>
<dbReference type="InterPro" id="IPR051263">
    <property type="entry name" value="C-type_cytochrome_biogenesis"/>
</dbReference>
<keyword evidence="6" id="KW-0812">Transmembrane</keyword>
<keyword evidence="6" id="KW-1133">Transmembrane helix</keyword>
<dbReference type="PANTHER" id="PTHR47870">
    <property type="entry name" value="CYTOCHROME C-TYPE BIOGENESIS PROTEIN CCMH"/>
    <property type="match status" value="1"/>
</dbReference>
<dbReference type="AlphaFoldDB" id="A0A3B0RD82"/>
<dbReference type="GO" id="GO:0046872">
    <property type="term" value="F:metal ion binding"/>
    <property type="evidence" value="ECO:0007669"/>
    <property type="project" value="UniProtKB-KW"/>
</dbReference>
<sequence>MTDRTKNMIFGAIGAVALLVIVAGLASGDSTPPTEAERVDTLASAIKCPFCNGESLKESQSSVAAEYRALIAQRVADGATDEEVIDEFAAKFGDSYILDTSTTSWSIALWIVPILAISLGAGVVTWMYRSARRRSEVGQ</sequence>
<evidence type="ECO:0000256" key="2">
    <source>
        <dbReference type="ARBA" id="ARBA00022617"/>
    </source>
</evidence>
<evidence type="ECO:0000259" key="7">
    <source>
        <dbReference type="Pfam" id="PF03918"/>
    </source>
</evidence>
<keyword evidence="5" id="KW-0408">Iron</keyword>
<organism evidence="8">
    <name type="scientific">hydrothermal vent metagenome</name>
    <dbReference type="NCBI Taxonomy" id="652676"/>
    <lineage>
        <taxon>unclassified sequences</taxon>
        <taxon>metagenomes</taxon>
        <taxon>ecological metagenomes</taxon>
    </lineage>
</organism>
<dbReference type="EMBL" id="UOEI01000024">
    <property type="protein sequence ID" value="VAV89929.1"/>
    <property type="molecule type" value="Genomic_DNA"/>
</dbReference>
<dbReference type="InterPro" id="IPR005616">
    <property type="entry name" value="CcmH/CycL/Ccl2/NrfF_N"/>
</dbReference>
<accession>A0A3B0RD82</accession>
<dbReference type="CDD" id="cd16378">
    <property type="entry name" value="CcmH_N"/>
    <property type="match status" value="1"/>
</dbReference>
<dbReference type="PANTHER" id="PTHR47870:SF4">
    <property type="entry name" value="CYTOCHROME C-TYPE BIOGENESIS PROTEIN CYCH"/>
    <property type="match status" value="1"/>
</dbReference>
<evidence type="ECO:0000256" key="1">
    <source>
        <dbReference type="ARBA" id="ARBA00010342"/>
    </source>
</evidence>
<proteinExistence type="inferred from homology"/>
<dbReference type="GO" id="GO:0005886">
    <property type="term" value="C:plasma membrane"/>
    <property type="evidence" value="ECO:0007669"/>
    <property type="project" value="TreeGrafter"/>
</dbReference>
<feature type="transmembrane region" description="Helical" evidence="6">
    <location>
        <begin position="107"/>
        <end position="128"/>
    </location>
</feature>
<dbReference type="Pfam" id="PF03918">
    <property type="entry name" value="CcmH"/>
    <property type="match status" value="1"/>
</dbReference>
<keyword evidence="4" id="KW-0732">Signal</keyword>
<keyword evidence="2" id="KW-0349">Heme</keyword>
<gene>
    <name evidence="8" type="ORF">MNBD_ACTINO01-1859</name>
</gene>
<feature type="domain" description="CcmH/CycL/Ccl2/NrfF N-terminal" evidence="7">
    <location>
        <begin position="23"/>
        <end position="135"/>
    </location>
</feature>
<name>A0A3B0RD82_9ZZZZ</name>
<evidence type="ECO:0000256" key="6">
    <source>
        <dbReference type="SAM" id="Phobius"/>
    </source>
</evidence>
<comment type="similarity">
    <text evidence="1">Belongs to the CcmH/CycL/Ccl2/NrfF family.</text>
</comment>
<evidence type="ECO:0000313" key="8">
    <source>
        <dbReference type="EMBL" id="VAV89929.1"/>
    </source>
</evidence>
<keyword evidence="6" id="KW-0472">Membrane</keyword>
<keyword evidence="3" id="KW-0479">Metal-binding</keyword>
<evidence type="ECO:0000256" key="3">
    <source>
        <dbReference type="ARBA" id="ARBA00022723"/>
    </source>
</evidence>
<protein>
    <recommendedName>
        <fullName evidence="7">CcmH/CycL/Ccl2/NrfF N-terminal domain-containing protein</fullName>
    </recommendedName>
</protein>
<evidence type="ECO:0000256" key="4">
    <source>
        <dbReference type="ARBA" id="ARBA00022729"/>
    </source>
</evidence>
<dbReference type="InterPro" id="IPR038297">
    <property type="entry name" value="CcmH/CycL/NrfF/Ccl2_sf"/>
</dbReference>
<evidence type="ECO:0000256" key="5">
    <source>
        <dbReference type="ARBA" id="ARBA00023004"/>
    </source>
</evidence>